<reference evidence="2 3" key="1">
    <citation type="journal article" date="2013" name="PLoS ONE">
        <title>Comparative Genomic Characterization of Three Streptococcus parauberis Strains in Fish Pathogen, as Assessed by Wide-Genome Analyses.</title>
        <authorList>
            <person name="Nho S.W."/>
            <person name="Hikima J."/>
            <person name="Park S.B."/>
            <person name="Jang H.B."/>
            <person name="Cha I.S."/>
            <person name="Yasuike M."/>
            <person name="Nakamura Y."/>
            <person name="Fujiwara A."/>
            <person name="Sano M."/>
            <person name="Kanai K."/>
            <person name="Kondo H."/>
            <person name="Hirono I."/>
            <person name="Takeyama H."/>
            <person name="Aoki T."/>
            <person name="Jung T.S."/>
        </authorList>
    </citation>
    <scope>NUCLEOTIDE SEQUENCE [LARGE SCALE GENOMIC DNA]</scope>
    <source>
        <strain evidence="2 3">KRS-02083</strain>
    </source>
</reference>
<dbReference type="PANTHER" id="PTHR36180:SF2">
    <property type="entry name" value="BRO FAMILY PROTEIN"/>
    <property type="match status" value="1"/>
</dbReference>
<dbReference type="SMART" id="SM01040">
    <property type="entry name" value="Bro-N"/>
    <property type="match status" value="1"/>
</dbReference>
<keyword evidence="3" id="KW-1185">Reference proteome</keyword>
<dbReference type="RefSeq" id="WP_004234748.1">
    <property type="nucleotide sequence ID" value="NZ_ALYM01000001.1"/>
</dbReference>
<dbReference type="Proteomes" id="UP000011769">
    <property type="component" value="Unassembled WGS sequence"/>
</dbReference>
<dbReference type="PANTHER" id="PTHR36180">
    <property type="entry name" value="DNA-BINDING PROTEIN-RELATED-RELATED"/>
    <property type="match status" value="1"/>
</dbReference>
<dbReference type="EMBL" id="ALYM01000001">
    <property type="protein sequence ID" value="EMG26538.1"/>
    <property type="molecule type" value="Genomic_DNA"/>
</dbReference>
<dbReference type="PROSITE" id="PS51750">
    <property type="entry name" value="BRO_N"/>
    <property type="match status" value="1"/>
</dbReference>
<accession>A0ABP2T208</accession>
<organism evidence="2 3">
    <name type="scientific">Streptococcus parauberis KRS-02083</name>
    <dbReference type="NCBI Taxonomy" id="1207545"/>
    <lineage>
        <taxon>Bacteria</taxon>
        <taxon>Bacillati</taxon>
        <taxon>Bacillota</taxon>
        <taxon>Bacilli</taxon>
        <taxon>Lactobacillales</taxon>
        <taxon>Streptococcaceae</taxon>
        <taxon>Streptococcus</taxon>
    </lineage>
</organism>
<feature type="domain" description="Bro-N" evidence="1">
    <location>
        <begin position="1"/>
        <end position="100"/>
    </location>
</feature>
<comment type="caution">
    <text evidence="2">The sequence shown here is derived from an EMBL/GenBank/DDBJ whole genome shotgun (WGS) entry which is preliminary data.</text>
</comment>
<sequence>MKIEHWNRYDIRFVEYNGEWWAVLADIAKALSLRTDKVKSRLENDHLSRVTIIDSMGRNQKALIVNEFGIYEAIFSSRKPEAKSFKLWVYETIKQLRQATGLEGFEIFRMLDKEHQKEAMAKLSNRLGRISKKDLIKANTITNKAVSNKFGYSKMVKKSEMTPDMLVARGTVLDDTVELMGIKEKFGLNISVSDSIYNKN</sequence>
<dbReference type="InterPro" id="IPR003497">
    <property type="entry name" value="BRO_N_domain"/>
</dbReference>
<evidence type="ECO:0000259" key="1">
    <source>
        <dbReference type="PROSITE" id="PS51750"/>
    </source>
</evidence>
<name>A0ABP2T208_9STRE</name>
<protein>
    <submittedName>
        <fullName evidence="2">BRO domain-containing protein</fullName>
    </submittedName>
</protein>
<gene>
    <name evidence="2" type="ORF">SPJ1_0500</name>
</gene>
<evidence type="ECO:0000313" key="3">
    <source>
        <dbReference type="Proteomes" id="UP000011769"/>
    </source>
</evidence>
<proteinExistence type="predicted"/>
<dbReference type="Pfam" id="PF02498">
    <property type="entry name" value="Bro-N"/>
    <property type="match status" value="1"/>
</dbReference>
<evidence type="ECO:0000313" key="2">
    <source>
        <dbReference type="EMBL" id="EMG26538.1"/>
    </source>
</evidence>